<keyword evidence="5" id="KW-1185">Reference proteome</keyword>
<dbReference type="InterPro" id="IPR016181">
    <property type="entry name" value="Acyl_CoA_acyltransferase"/>
</dbReference>
<protein>
    <submittedName>
        <fullName evidence="2">GNAT family N-acetyltransferase</fullName>
    </submittedName>
</protein>
<evidence type="ECO:0000313" key="4">
    <source>
        <dbReference type="Proteomes" id="UP000251120"/>
    </source>
</evidence>
<dbReference type="Proteomes" id="UP000681131">
    <property type="component" value="Chromosome"/>
</dbReference>
<keyword evidence="2" id="KW-0808">Transferase</keyword>
<dbReference type="Proteomes" id="UP000251120">
    <property type="component" value="Chromosome"/>
</dbReference>
<dbReference type="AlphaFoldDB" id="A0A2Z4Y014"/>
<organism evidence="2 4">
    <name type="scientific">Francisella adeliensis</name>
    <dbReference type="NCBI Taxonomy" id="2007306"/>
    <lineage>
        <taxon>Bacteria</taxon>
        <taxon>Pseudomonadati</taxon>
        <taxon>Pseudomonadota</taxon>
        <taxon>Gammaproteobacteria</taxon>
        <taxon>Thiotrichales</taxon>
        <taxon>Francisellaceae</taxon>
        <taxon>Francisella</taxon>
    </lineage>
</organism>
<dbReference type="PROSITE" id="PS51186">
    <property type="entry name" value="GNAT"/>
    <property type="match status" value="1"/>
</dbReference>
<gene>
    <name evidence="2" type="ORF">CDH04_07725</name>
    <name evidence="3" type="ORF">FZC43_07730</name>
</gene>
<feature type="domain" description="N-acetyltransferase" evidence="1">
    <location>
        <begin position="1"/>
        <end position="143"/>
    </location>
</feature>
<proteinExistence type="predicted"/>
<accession>A0A2Z4Y014</accession>
<dbReference type="OrthoDB" id="9789605at2"/>
<evidence type="ECO:0000259" key="1">
    <source>
        <dbReference type="PROSITE" id="PS51186"/>
    </source>
</evidence>
<dbReference type="Gene3D" id="3.40.630.30">
    <property type="match status" value="1"/>
</dbReference>
<dbReference type="EMBL" id="CP021781">
    <property type="protein sequence ID" value="AXA34299.1"/>
    <property type="molecule type" value="Genomic_DNA"/>
</dbReference>
<dbReference type="RefSeq" id="WP_112870478.1">
    <property type="nucleotide sequence ID" value="NZ_CP021781.1"/>
</dbReference>
<dbReference type="SUPFAM" id="SSF55729">
    <property type="entry name" value="Acyl-CoA N-acyltransferases (Nat)"/>
    <property type="match status" value="1"/>
</dbReference>
<reference evidence="3 5" key="2">
    <citation type="submission" date="2019-08" db="EMBL/GenBank/DDBJ databases">
        <title>Complete genome sequences of Francisella adeliensis (FSC1325 and FSC1326).</title>
        <authorList>
            <person name="Ohrman C."/>
            <person name="Uneklint I."/>
            <person name="Vallesi A."/>
            <person name="Karlsson L."/>
            <person name="Sjodin A."/>
        </authorList>
    </citation>
    <scope>NUCLEOTIDE SEQUENCE [LARGE SCALE GENOMIC DNA]</scope>
    <source>
        <strain evidence="3 5">FSC1325</strain>
    </source>
</reference>
<dbReference type="KEGG" id="fad:CDH04_07725"/>
<dbReference type="GO" id="GO:0016747">
    <property type="term" value="F:acyltransferase activity, transferring groups other than amino-acyl groups"/>
    <property type="evidence" value="ECO:0007669"/>
    <property type="project" value="InterPro"/>
</dbReference>
<sequence>MDIRKATPQDHEKMKYVWSECILTTCYFLTTREIKKLEKEFEEKFLKDPNINYFTQWLGDEFVGFACIRGKDILFTPINPVYFGKRYGEQMVAYILENYEIERTYVYCSDMHSLAFYSNLGFEIEDRIPDIFFGNPYEINQLRLGVSQEEALRLVKSKILS</sequence>
<evidence type="ECO:0000313" key="2">
    <source>
        <dbReference type="EMBL" id="AXA34299.1"/>
    </source>
</evidence>
<dbReference type="InterPro" id="IPR000182">
    <property type="entry name" value="GNAT_dom"/>
</dbReference>
<evidence type="ECO:0000313" key="3">
    <source>
        <dbReference type="EMBL" id="QIW12545.1"/>
    </source>
</evidence>
<name>A0A2Z4Y014_9GAMM</name>
<reference evidence="2 4" key="1">
    <citation type="submission" date="2017-06" db="EMBL/GenBank/DDBJ databases">
        <title>Complete genome of Francisella adeliensis.</title>
        <authorList>
            <person name="Vallesi A."/>
            <person name="Sjodin A."/>
        </authorList>
    </citation>
    <scope>NUCLEOTIDE SEQUENCE [LARGE SCALE GENOMIC DNA]</scope>
    <source>
        <strain evidence="2 4">FDC440</strain>
    </source>
</reference>
<evidence type="ECO:0000313" key="5">
    <source>
        <dbReference type="Proteomes" id="UP000681131"/>
    </source>
</evidence>
<dbReference type="EMBL" id="CP043424">
    <property type="protein sequence ID" value="QIW12545.1"/>
    <property type="molecule type" value="Genomic_DNA"/>
</dbReference>